<name>A0ABQ5JWF0_9EUKA</name>
<dbReference type="Gene3D" id="3.60.15.10">
    <property type="entry name" value="Ribonuclease Z/Hydroxyacylglutathione hydrolase-like"/>
    <property type="match status" value="1"/>
</dbReference>
<keyword evidence="6" id="KW-1185">Reference proteome</keyword>
<keyword evidence="1" id="KW-0378">Hydrolase</keyword>
<dbReference type="InterPro" id="IPR036866">
    <property type="entry name" value="RibonucZ/Hydroxyglut_hydro"/>
</dbReference>
<evidence type="ECO:0000313" key="5">
    <source>
        <dbReference type="EMBL" id="GKT15825.1"/>
    </source>
</evidence>
<dbReference type="PANTHER" id="PTHR11203">
    <property type="entry name" value="CLEAVAGE AND POLYADENYLATION SPECIFICITY FACTOR FAMILY MEMBER"/>
    <property type="match status" value="1"/>
</dbReference>
<dbReference type="Pfam" id="PF10996">
    <property type="entry name" value="Beta-Casp"/>
    <property type="match status" value="1"/>
</dbReference>
<evidence type="ECO:0000259" key="3">
    <source>
        <dbReference type="SMART" id="SM00849"/>
    </source>
</evidence>
<feature type="domain" description="Metallo-beta-lactamase" evidence="3">
    <location>
        <begin position="13"/>
        <end position="230"/>
    </location>
</feature>
<dbReference type="Proteomes" id="UP001057375">
    <property type="component" value="Unassembled WGS sequence"/>
</dbReference>
<sequence length="536" mass="60908">MKVNVLGAGREVGRSCIVVTLGGKNIMFDCGIHPAFQGAKVLPFFDSIDCKTIDLVLCSHFHIDHCAAIPYFVNKTDFSGPVFMTHPTKEIYKLVMSDFSRVSQLGSGMGGNTDVPTIFSHEDVIRSFDRIEPINIHQMYEYNGIKFKAYLAGHVLGACMFMVEVAGKRLLYTGDFSSNEDRHLLSAEIPHEYIDAVICESTFGRGLHEPRLRRENRFIKYVLDIVRRGGKCLVPVFAVGRAQELLLILESVWRLYPEILGHIPIYYASHTSQRAMEIFRENIAFMNKRVKDLSESQHPPFEFEYVSEFPQSAVSVAFKNDASAFNIDVALRTDLERKEKKRLSILKKDGMSKTTGTSSLSHESKSSSSSYSRLMRTHQVKRHDSFPCVVLAAPGMLQSGLSRHLFDKWASDGNNGVVITGYCVEGTFGFDILREPTEITTLGGVRVARQIEIKEVSFSAHSDYPQTRDFLTKLMPRHVVLVHGRKKRGIALAEELERHFLDKLKEEEFKRREEQDRITLEEEERKAKELQEKGEK</sequence>
<evidence type="ECO:0000256" key="1">
    <source>
        <dbReference type="ARBA" id="ARBA00022801"/>
    </source>
</evidence>
<feature type="region of interest" description="Disordered" evidence="2">
    <location>
        <begin position="346"/>
        <end position="372"/>
    </location>
</feature>
<dbReference type="SMART" id="SM01027">
    <property type="entry name" value="Beta-Casp"/>
    <property type="match status" value="1"/>
</dbReference>
<dbReference type="PANTHER" id="PTHR11203:SF11">
    <property type="entry name" value="CLEAVAGE AND POLYADENYLATION SPECIFICITY FACTOR SUBUNIT 3"/>
    <property type="match status" value="1"/>
</dbReference>
<accession>A0ABQ5JWF0</accession>
<gene>
    <name evidence="5" type="ORF">ADUPG1_010797</name>
</gene>
<feature type="region of interest" description="Disordered" evidence="2">
    <location>
        <begin position="510"/>
        <end position="536"/>
    </location>
</feature>
<evidence type="ECO:0000313" key="6">
    <source>
        <dbReference type="Proteomes" id="UP001057375"/>
    </source>
</evidence>
<dbReference type="Pfam" id="PF07521">
    <property type="entry name" value="RMMBL"/>
    <property type="match status" value="1"/>
</dbReference>
<evidence type="ECO:0000256" key="2">
    <source>
        <dbReference type="SAM" id="MobiDB-lite"/>
    </source>
</evidence>
<dbReference type="InterPro" id="IPR011108">
    <property type="entry name" value="RMMBL"/>
</dbReference>
<proteinExistence type="predicted"/>
<dbReference type="SUPFAM" id="SSF56281">
    <property type="entry name" value="Metallo-hydrolase/oxidoreductase"/>
    <property type="match status" value="1"/>
</dbReference>
<dbReference type="InterPro" id="IPR022712">
    <property type="entry name" value="Beta_Casp"/>
</dbReference>
<dbReference type="InterPro" id="IPR001279">
    <property type="entry name" value="Metallo-B-lactamas"/>
</dbReference>
<feature type="non-terminal residue" evidence="5">
    <location>
        <position position="536"/>
    </location>
</feature>
<reference evidence="5" key="1">
    <citation type="submission" date="2022-03" db="EMBL/GenBank/DDBJ databases">
        <title>Draft genome sequence of Aduncisulcus paluster, a free-living microaerophilic Fornicata.</title>
        <authorList>
            <person name="Yuyama I."/>
            <person name="Kume K."/>
            <person name="Tamura T."/>
            <person name="Inagaki Y."/>
            <person name="Hashimoto T."/>
        </authorList>
    </citation>
    <scope>NUCLEOTIDE SEQUENCE</scope>
    <source>
        <strain evidence="5">NY0171</strain>
    </source>
</reference>
<comment type="caution">
    <text evidence="5">The sequence shown here is derived from an EMBL/GenBank/DDBJ whole genome shotgun (WGS) entry which is preliminary data.</text>
</comment>
<dbReference type="Gene3D" id="3.40.50.10890">
    <property type="match status" value="1"/>
</dbReference>
<protein>
    <submittedName>
        <fullName evidence="5">Cleavage and polyadenylation specificity factor subunit 3</fullName>
    </submittedName>
</protein>
<feature type="compositionally biased region" description="Low complexity" evidence="2">
    <location>
        <begin position="358"/>
        <end position="372"/>
    </location>
</feature>
<dbReference type="Pfam" id="PF16661">
    <property type="entry name" value="Lactamase_B_6"/>
    <property type="match status" value="1"/>
</dbReference>
<organism evidence="5 6">
    <name type="scientific">Aduncisulcus paluster</name>
    <dbReference type="NCBI Taxonomy" id="2918883"/>
    <lineage>
        <taxon>Eukaryota</taxon>
        <taxon>Metamonada</taxon>
        <taxon>Carpediemonas-like organisms</taxon>
        <taxon>Aduncisulcus</taxon>
    </lineage>
</organism>
<feature type="domain" description="Beta-Casp" evidence="4">
    <location>
        <begin position="242"/>
        <end position="432"/>
    </location>
</feature>
<dbReference type="InterPro" id="IPR050698">
    <property type="entry name" value="MBL"/>
</dbReference>
<dbReference type="SMART" id="SM00849">
    <property type="entry name" value="Lactamase_B"/>
    <property type="match status" value="1"/>
</dbReference>
<dbReference type="EMBL" id="BQXS01011704">
    <property type="protein sequence ID" value="GKT15825.1"/>
    <property type="molecule type" value="Genomic_DNA"/>
</dbReference>
<evidence type="ECO:0000259" key="4">
    <source>
        <dbReference type="SMART" id="SM01027"/>
    </source>
</evidence>